<comment type="caution">
    <text evidence="2">The sequence shown here is derived from an EMBL/GenBank/DDBJ whole genome shotgun (WGS) entry which is preliminary data.</text>
</comment>
<protein>
    <submittedName>
        <fullName evidence="2">Uncharacterized protein</fullName>
    </submittedName>
</protein>
<evidence type="ECO:0000313" key="3">
    <source>
        <dbReference type="Proteomes" id="UP000256690"/>
    </source>
</evidence>
<dbReference type="RefSeq" id="XP_026600841.1">
    <property type="nucleotide sequence ID" value="XM_026750828.1"/>
</dbReference>
<evidence type="ECO:0000313" key="2">
    <source>
        <dbReference type="EMBL" id="RDW69052.1"/>
    </source>
</evidence>
<organism evidence="2 3">
    <name type="scientific">Aspergillus mulundensis</name>
    <dbReference type="NCBI Taxonomy" id="1810919"/>
    <lineage>
        <taxon>Eukaryota</taxon>
        <taxon>Fungi</taxon>
        <taxon>Dikarya</taxon>
        <taxon>Ascomycota</taxon>
        <taxon>Pezizomycotina</taxon>
        <taxon>Eurotiomycetes</taxon>
        <taxon>Eurotiomycetidae</taxon>
        <taxon>Eurotiales</taxon>
        <taxon>Aspergillaceae</taxon>
        <taxon>Aspergillus</taxon>
        <taxon>Aspergillus subgen. Nidulantes</taxon>
    </lineage>
</organism>
<dbReference type="STRING" id="1810919.A0A3D8R4R1"/>
<feature type="region of interest" description="Disordered" evidence="1">
    <location>
        <begin position="24"/>
        <end position="45"/>
    </location>
</feature>
<keyword evidence="3" id="KW-1185">Reference proteome</keyword>
<dbReference type="AlphaFoldDB" id="A0A3D8R4R1"/>
<dbReference type="OrthoDB" id="5369511at2759"/>
<dbReference type="EMBL" id="PVWQ01000011">
    <property type="protein sequence ID" value="RDW69052.1"/>
    <property type="molecule type" value="Genomic_DNA"/>
</dbReference>
<dbReference type="GeneID" id="38119182"/>
<name>A0A3D8R4R1_9EURO</name>
<dbReference type="Proteomes" id="UP000256690">
    <property type="component" value="Unassembled WGS sequence"/>
</dbReference>
<feature type="compositionally biased region" description="Polar residues" evidence="1">
    <location>
        <begin position="36"/>
        <end position="45"/>
    </location>
</feature>
<sequence>MATAVSCASLLEGPMLKFFPSTKPFPSPPRLEPGSAHTQIPTSRPSKLVSPEFDFSFPHGAIPVSSPGAISLSPRAPLPHPSPMYRELNHPARLPVDSLNRDYGYERPSESAEYLIERKGRRTTDKYKGTVRYHSQRRPSNRDEFDGPHQFLDPPSPQVVAAQGRDLPHLPTNLDVSEQDRILASVNDRLSQCAFDFFGKYRFPIPIEPDKREVRVPSDREWTEWVYLLRRLATKRRIPARVLYNGQIKQLITVLENSLEMRHAAKHQSRPIKDDRNVLQLISAGTQVAKLLRDASAVEYLDRLYLDTERRIQERRSRRR</sequence>
<evidence type="ECO:0000256" key="1">
    <source>
        <dbReference type="SAM" id="MobiDB-lite"/>
    </source>
</evidence>
<accession>A0A3D8R4R1</accession>
<proteinExistence type="predicted"/>
<gene>
    <name evidence="2" type="ORF">DSM5745_08812</name>
</gene>
<reference evidence="2 3" key="1">
    <citation type="journal article" date="2018" name="IMA Fungus">
        <title>IMA Genome-F 9: Draft genome sequence of Annulohypoxylon stygium, Aspergillus mulundensis, Berkeleyomyces basicola (syn. Thielaviopsis basicola), Ceratocystis smalleyi, two Cercospora beticola strains, Coleophoma cylindrospora, Fusarium fracticaudum, Phialophora cf. hyalina, and Morchella septimelata.</title>
        <authorList>
            <person name="Wingfield B.D."/>
            <person name="Bills G.F."/>
            <person name="Dong Y."/>
            <person name="Huang W."/>
            <person name="Nel W.J."/>
            <person name="Swalarsk-Parry B.S."/>
            <person name="Vaghefi N."/>
            <person name="Wilken P.M."/>
            <person name="An Z."/>
            <person name="de Beer Z.W."/>
            <person name="De Vos L."/>
            <person name="Chen L."/>
            <person name="Duong T.A."/>
            <person name="Gao Y."/>
            <person name="Hammerbacher A."/>
            <person name="Kikkert J.R."/>
            <person name="Li Y."/>
            <person name="Li H."/>
            <person name="Li K."/>
            <person name="Li Q."/>
            <person name="Liu X."/>
            <person name="Ma X."/>
            <person name="Naidoo K."/>
            <person name="Pethybridge S.J."/>
            <person name="Sun J."/>
            <person name="Steenkamp E.T."/>
            <person name="van der Nest M.A."/>
            <person name="van Wyk S."/>
            <person name="Wingfield M.J."/>
            <person name="Xiong C."/>
            <person name="Yue Q."/>
            <person name="Zhang X."/>
        </authorList>
    </citation>
    <scope>NUCLEOTIDE SEQUENCE [LARGE SCALE GENOMIC DNA]</scope>
    <source>
        <strain evidence="2 3">DSM 5745</strain>
    </source>
</reference>